<reference evidence="1" key="1">
    <citation type="journal article" date="2014" name="Int. J. Syst. Evol. Microbiol.">
        <title>Complete genome sequence of Corynebacterium casei LMG S-19264T (=DSM 44701T), isolated from a smear-ripened cheese.</title>
        <authorList>
            <consortium name="US DOE Joint Genome Institute (JGI-PGF)"/>
            <person name="Walter F."/>
            <person name="Albersmeier A."/>
            <person name="Kalinowski J."/>
            <person name="Ruckert C."/>
        </authorList>
    </citation>
    <scope>NUCLEOTIDE SEQUENCE</scope>
    <source>
        <strain evidence="1">CGMCC 1.15725</strain>
    </source>
</reference>
<proteinExistence type="predicted"/>
<gene>
    <name evidence="1" type="ORF">GCM10011611_29480</name>
</gene>
<dbReference type="Proteomes" id="UP000646365">
    <property type="component" value="Unassembled WGS sequence"/>
</dbReference>
<organism evidence="1 2">
    <name type="scientific">Aliidongia dinghuensis</name>
    <dbReference type="NCBI Taxonomy" id="1867774"/>
    <lineage>
        <taxon>Bacteria</taxon>
        <taxon>Pseudomonadati</taxon>
        <taxon>Pseudomonadota</taxon>
        <taxon>Alphaproteobacteria</taxon>
        <taxon>Rhodospirillales</taxon>
        <taxon>Dongiaceae</taxon>
        <taxon>Aliidongia</taxon>
    </lineage>
</organism>
<dbReference type="AlphaFoldDB" id="A0A8J2YTY9"/>
<evidence type="ECO:0000313" key="1">
    <source>
        <dbReference type="EMBL" id="GGF21536.1"/>
    </source>
</evidence>
<sequence length="88" mass="9176">MVPGLILARPGRGHALVPFVAVAVDRVDVDHDATERVKAMAQNLADGEFGGRRDHFGADAVLETKGTGYATDMAPSGTAVKCRDPAGM</sequence>
<protein>
    <submittedName>
        <fullName evidence="1">Uncharacterized protein</fullName>
    </submittedName>
</protein>
<evidence type="ECO:0000313" key="2">
    <source>
        <dbReference type="Proteomes" id="UP000646365"/>
    </source>
</evidence>
<comment type="caution">
    <text evidence="1">The sequence shown here is derived from an EMBL/GenBank/DDBJ whole genome shotgun (WGS) entry which is preliminary data.</text>
</comment>
<keyword evidence="2" id="KW-1185">Reference proteome</keyword>
<name>A0A8J2YTY9_9PROT</name>
<dbReference type="EMBL" id="BMJQ01000007">
    <property type="protein sequence ID" value="GGF21536.1"/>
    <property type="molecule type" value="Genomic_DNA"/>
</dbReference>
<reference evidence="1" key="2">
    <citation type="submission" date="2020-09" db="EMBL/GenBank/DDBJ databases">
        <authorList>
            <person name="Sun Q."/>
            <person name="Zhou Y."/>
        </authorList>
    </citation>
    <scope>NUCLEOTIDE SEQUENCE</scope>
    <source>
        <strain evidence="1">CGMCC 1.15725</strain>
    </source>
</reference>
<accession>A0A8J2YTY9</accession>